<keyword evidence="8 12" id="KW-0648">Protein biosynthesis</keyword>
<sequence>MLDMKYLRKNEAEAAQRLLDRGVPAEKLQELLALDQERREAIQQVENLKAQRNAVSDKIAYAKRNKEDASEAIAAMQQVGADIKALDSQQAILDDKVQNLAAHLPNLAAAEVPVGPDESANVEQRVWEPVDYDTRPHALGEAPSWLKAHYEIGEALGILDFERGAKVSGARFLYYVGDGARLERAVYNFMLDEHRQEGYTEMIIPIVVNDTAMFGTGQYPKFQDDAYRVAGLAQTYIPTAEVPLTNYYAGETLPSEDLPIKFTALSPSFRKEAGAAGKDTRGLIRLHQFNKVEMVKFTKPEHSYAELESMTANAENILQKLGLPYHVIMLSTGDMGFSAAKTYDIEVWMPQQQVYREISSVSNTEDFQARRMHITYRDDNDKLQLVHTLNGSGLAVGRTVAAILENYQNEDGTVTIPAALRPYMGGQETLTATAHY</sequence>
<dbReference type="GO" id="GO:0006434">
    <property type="term" value="P:seryl-tRNA aminoacylation"/>
    <property type="evidence" value="ECO:0007669"/>
    <property type="project" value="UniProtKB-UniRule"/>
</dbReference>
<feature type="domain" description="Aminoacyl-transfer RNA synthetases class-II family profile" evidence="16">
    <location>
        <begin position="181"/>
        <end position="417"/>
    </location>
</feature>
<feature type="coiled-coil region" evidence="15">
    <location>
        <begin position="25"/>
        <end position="65"/>
    </location>
</feature>
<dbReference type="InterPro" id="IPR002317">
    <property type="entry name" value="Ser-tRNA-ligase_type_1"/>
</dbReference>
<evidence type="ECO:0000259" key="16">
    <source>
        <dbReference type="PROSITE" id="PS50862"/>
    </source>
</evidence>
<name>A0A846ZG07_9LACO</name>
<dbReference type="SUPFAM" id="SSF55681">
    <property type="entry name" value="Class II aaRS and biotin synthetases"/>
    <property type="match status" value="1"/>
</dbReference>
<dbReference type="GO" id="GO:0016260">
    <property type="term" value="P:selenocysteine biosynthetic process"/>
    <property type="evidence" value="ECO:0007669"/>
    <property type="project" value="UniProtKB-UniRule"/>
</dbReference>
<feature type="binding site" evidence="13">
    <location>
        <position position="270"/>
    </location>
    <ligand>
        <name>L-serine</name>
        <dbReference type="ChEBI" id="CHEBI:33384"/>
    </ligand>
</feature>
<feature type="binding site" evidence="12">
    <location>
        <position position="392"/>
    </location>
    <ligand>
        <name>L-serine</name>
        <dbReference type="ChEBI" id="CHEBI:33384"/>
    </ligand>
</feature>
<dbReference type="PROSITE" id="PS50862">
    <property type="entry name" value="AA_TRNA_LIGASE_II"/>
    <property type="match status" value="1"/>
</dbReference>
<evidence type="ECO:0000256" key="3">
    <source>
        <dbReference type="ARBA" id="ARBA00010728"/>
    </source>
</evidence>
<dbReference type="Gene3D" id="3.30.930.10">
    <property type="entry name" value="Bira Bifunctional Protein, Domain 2"/>
    <property type="match status" value="1"/>
</dbReference>
<comment type="pathway">
    <text evidence="2 12">Aminoacyl-tRNA biosynthesis; selenocysteinyl-tRNA(Sec) biosynthesis; L-seryl-tRNA(Sec) from L-serine and tRNA(Sec): step 1/1.</text>
</comment>
<accession>A0A846ZG07</accession>
<dbReference type="GO" id="GO:0004828">
    <property type="term" value="F:serine-tRNA ligase activity"/>
    <property type="evidence" value="ECO:0007669"/>
    <property type="project" value="UniProtKB-UniRule"/>
</dbReference>
<keyword evidence="9 12" id="KW-0030">Aminoacyl-tRNA synthetase</keyword>
<comment type="domain">
    <text evidence="12">Consists of two distinct domains, a catalytic core and a N-terminal extension that is involved in tRNA binding.</text>
</comment>
<evidence type="ECO:0000256" key="6">
    <source>
        <dbReference type="ARBA" id="ARBA00022741"/>
    </source>
</evidence>
<gene>
    <name evidence="12 17" type="primary">serS</name>
    <name evidence="17" type="ORF">HF966_02850</name>
</gene>
<evidence type="ECO:0000256" key="1">
    <source>
        <dbReference type="ARBA" id="ARBA00004496"/>
    </source>
</evidence>
<dbReference type="SUPFAM" id="SSF46589">
    <property type="entry name" value="tRNA-binding arm"/>
    <property type="match status" value="1"/>
</dbReference>
<feature type="binding site" evidence="12">
    <location>
        <begin position="239"/>
        <end position="241"/>
    </location>
    <ligand>
        <name>L-serine</name>
        <dbReference type="ChEBI" id="CHEBI:33384"/>
    </ligand>
</feature>
<dbReference type="InterPro" id="IPR010978">
    <property type="entry name" value="tRNA-bd_arm"/>
</dbReference>
<comment type="catalytic activity">
    <reaction evidence="11 12">
        <text>tRNA(Ser) + L-serine + ATP = L-seryl-tRNA(Ser) + AMP + diphosphate + H(+)</text>
        <dbReference type="Rhea" id="RHEA:12292"/>
        <dbReference type="Rhea" id="RHEA-COMP:9669"/>
        <dbReference type="Rhea" id="RHEA-COMP:9703"/>
        <dbReference type="ChEBI" id="CHEBI:15378"/>
        <dbReference type="ChEBI" id="CHEBI:30616"/>
        <dbReference type="ChEBI" id="CHEBI:33019"/>
        <dbReference type="ChEBI" id="CHEBI:33384"/>
        <dbReference type="ChEBI" id="CHEBI:78442"/>
        <dbReference type="ChEBI" id="CHEBI:78533"/>
        <dbReference type="ChEBI" id="CHEBI:456215"/>
        <dbReference type="EC" id="6.1.1.11"/>
    </reaction>
</comment>
<keyword evidence="7 12" id="KW-0067">ATP-binding</keyword>
<dbReference type="Proteomes" id="UP000590460">
    <property type="component" value="Unassembled WGS sequence"/>
</dbReference>
<feature type="binding site" evidence="12 13">
    <location>
        <position position="293"/>
    </location>
    <ligand>
        <name>L-serine</name>
        <dbReference type="ChEBI" id="CHEBI:33384"/>
    </ligand>
</feature>
<comment type="catalytic activity">
    <reaction evidence="10 12">
        <text>tRNA(Sec) + L-serine + ATP = L-seryl-tRNA(Sec) + AMP + diphosphate + H(+)</text>
        <dbReference type="Rhea" id="RHEA:42580"/>
        <dbReference type="Rhea" id="RHEA-COMP:9742"/>
        <dbReference type="Rhea" id="RHEA-COMP:10128"/>
        <dbReference type="ChEBI" id="CHEBI:15378"/>
        <dbReference type="ChEBI" id="CHEBI:30616"/>
        <dbReference type="ChEBI" id="CHEBI:33019"/>
        <dbReference type="ChEBI" id="CHEBI:33384"/>
        <dbReference type="ChEBI" id="CHEBI:78442"/>
        <dbReference type="ChEBI" id="CHEBI:78533"/>
        <dbReference type="ChEBI" id="CHEBI:456215"/>
        <dbReference type="EC" id="6.1.1.11"/>
    </reaction>
</comment>
<evidence type="ECO:0000313" key="17">
    <source>
        <dbReference type="EMBL" id="NKZ18125.1"/>
    </source>
</evidence>
<feature type="binding site" evidence="13">
    <location>
        <position position="390"/>
    </location>
    <ligand>
        <name>L-serine</name>
        <dbReference type="ChEBI" id="CHEBI:33384"/>
    </ligand>
</feature>
<dbReference type="InterPro" id="IPR042103">
    <property type="entry name" value="SerRS_1_N_sf"/>
</dbReference>
<evidence type="ECO:0000313" key="18">
    <source>
        <dbReference type="Proteomes" id="UP000590460"/>
    </source>
</evidence>
<comment type="function">
    <text evidence="12">Catalyzes the attachment of serine to tRNA(Ser). Is also able to aminoacylate tRNA(Sec) with serine, to form the misacylated tRNA L-seryl-tRNA(Sec), which will be further converted into selenocysteinyl-tRNA(Sec).</text>
</comment>
<comment type="subunit">
    <text evidence="12">Homodimer. The tRNA molecule binds across the dimer.</text>
</comment>
<dbReference type="EC" id="6.1.1.11" evidence="12"/>
<keyword evidence="5 12" id="KW-0436">Ligase</keyword>
<evidence type="ECO:0000256" key="2">
    <source>
        <dbReference type="ARBA" id="ARBA00005045"/>
    </source>
</evidence>
<evidence type="ECO:0000256" key="7">
    <source>
        <dbReference type="ARBA" id="ARBA00022840"/>
    </source>
</evidence>
<dbReference type="InterPro" id="IPR015866">
    <property type="entry name" value="Ser-tRNA-synth_1_N"/>
</dbReference>
<dbReference type="HAMAP" id="MF_00176">
    <property type="entry name" value="Ser_tRNA_synth_type1"/>
    <property type="match status" value="1"/>
</dbReference>
<comment type="subcellular location">
    <subcellularLocation>
        <location evidence="1 12">Cytoplasm</location>
    </subcellularLocation>
</comment>
<dbReference type="AlphaFoldDB" id="A0A846ZG07"/>
<evidence type="ECO:0000256" key="5">
    <source>
        <dbReference type="ARBA" id="ARBA00022598"/>
    </source>
</evidence>
<dbReference type="InterPro" id="IPR033729">
    <property type="entry name" value="SerRS_core"/>
</dbReference>
<dbReference type="GO" id="GO:0016740">
    <property type="term" value="F:transferase activity"/>
    <property type="evidence" value="ECO:0007669"/>
    <property type="project" value="UniProtKB-ARBA"/>
</dbReference>
<dbReference type="InterPro" id="IPR002314">
    <property type="entry name" value="aa-tRNA-synt_IIb"/>
</dbReference>
<keyword evidence="6 12" id="KW-0547">Nucleotide-binding</keyword>
<keyword evidence="4 12" id="KW-0963">Cytoplasm</keyword>
<evidence type="ECO:0000256" key="8">
    <source>
        <dbReference type="ARBA" id="ARBA00022917"/>
    </source>
</evidence>
<comment type="caution">
    <text evidence="12">Lacks conserved residue(s) required for the propagation of feature annotation.</text>
</comment>
<comment type="similarity">
    <text evidence="3 12">Belongs to the class-II aminoacyl-tRNA synthetase family. Type-1 seryl-tRNA synthetase subfamily.</text>
</comment>
<dbReference type="Gene3D" id="1.10.287.40">
    <property type="entry name" value="Serine-tRNA synthetase, tRNA binding domain"/>
    <property type="match status" value="1"/>
</dbReference>
<evidence type="ECO:0000256" key="9">
    <source>
        <dbReference type="ARBA" id="ARBA00023146"/>
    </source>
</evidence>
<evidence type="ECO:0000256" key="13">
    <source>
        <dbReference type="PIRSR" id="PIRSR001529-1"/>
    </source>
</evidence>
<dbReference type="GO" id="GO:0005737">
    <property type="term" value="C:cytoplasm"/>
    <property type="evidence" value="ECO:0007669"/>
    <property type="project" value="UniProtKB-SubCell"/>
</dbReference>
<evidence type="ECO:0000256" key="10">
    <source>
        <dbReference type="ARBA" id="ARBA00047929"/>
    </source>
</evidence>
<dbReference type="PANTHER" id="PTHR43697:SF1">
    <property type="entry name" value="SERINE--TRNA LIGASE"/>
    <property type="match status" value="1"/>
</dbReference>
<dbReference type="GO" id="GO:0005524">
    <property type="term" value="F:ATP binding"/>
    <property type="evidence" value="ECO:0007669"/>
    <property type="project" value="UniProtKB-UniRule"/>
</dbReference>
<keyword evidence="15" id="KW-0175">Coiled coil</keyword>
<feature type="binding site" evidence="12 14">
    <location>
        <begin position="357"/>
        <end position="360"/>
    </location>
    <ligand>
        <name>ATP</name>
        <dbReference type="ChEBI" id="CHEBI:30616"/>
    </ligand>
</feature>
<dbReference type="PANTHER" id="PTHR43697">
    <property type="entry name" value="SERYL-TRNA SYNTHETASE"/>
    <property type="match status" value="1"/>
</dbReference>
<dbReference type="Pfam" id="PF00587">
    <property type="entry name" value="tRNA-synt_2b"/>
    <property type="match status" value="1"/>
</dbReference>
<dbReference type="RefSeq" id="WP_168676137.1">
    <property type="nucleotide sequence ID" value="NZ_BPKV01000001.1"/>
</dbReference>
<dbReference type="CDD" id="cd00770">
    <property type="entry name" value="SerRS_core"/>
    <property type="match status" value="1"/>
</dbReference>
<dbReference type="InterPro" id="IPR045864">
    <property type="entry name" value="aa-tRNA-synth_II/BPL/LPL"/>
</dbReference>
<feature type="binding site" evidence="13">
    <location>
        <position position="239"/>
    </location>
    <ligand>
        <name>L-serine</name>
        <dbReference type="ChEBI" id="CHEBI:33384"/>
    </ligand>
</feature>
<evidence type="ECO:0000256" key="15">
    <source>
        <dbReference type="SAM" id="Coils"/>
    </source>
</evidence>
<dbReference type="EMBL" id="JAAXPO010000002">
    <property type="protein sequence ID" value="NKZ18125.1"/>
    <property type="molecule type" value="Genomic_DNA"/>
</dbReference>
<dbReference type="InterPro" id="IPR006195">
    <property type="entry name" value="aa-tRNA-synth_II"/>
</dbReference>
<evidence type="ECO:0000256" key="11">
    <source>
        <dbReference type="ARBA" id="ARBA00048823"/>
    </source>
</evidence>
<evidence type="ECO:0000256" key="14">
    <source>
        <dbReference type="PIRSR" id="PIRSR001529-2"/>
    </source>
</evidence>
<evidence type="ECO:0000256" key="12">
    <source>
        <dbReference type="HAMAP-Rule" id="MF_00176"/>
    </source>
</evidence>
<evidence type="ECO:0000256" key="4">
    <source>
        <dbReference type="ARBA" id="ARBA00022490"/>
    </source>
</evidence>
<proteinExistence type="inferred from homology"/>
<reference evidence="17 18" key="1">
    <citation type="submission" date="2020-04" db="EMBL/GenBank/DDBJ databases">
        <title>MicrobeNet Type strains.</title>
        <authorList>
            <person name="Nicholson A.C."/>
        </authorList>
    </citation>
    <scope>NUCLEOTIDE SEQUENCE [LARGE SCALE GENOMIC DNA]</scope>
    <source>
        <strain evidence="17 18">CCUG 54536</strain>
    </source>
</reference>
<dbReference type="PIRSF" id="PIRSF001529">
    <property type="entry name" value="Ser-tRNA-synth_IIa"/>
    <property type="match status" value="1"/>
</dbReference>
<dbReference type="GO" id="GO:0140096">
    <property type="term" value="F:catalytic activity, acting on a protein"/>
    <property type="evidence" value="ECO:0007669"/>
    <property type="project" value="UniProtKB-ARBA"/>
</dbReference>
<dbReference type="UniPathway" id="UPA00906">
    <property type="reaction ID" value="UER00895"/>
</dbReference>
<feature type="binding site" evidence="12 14">
    <location>
        <begin position="270"/>
        <end position="272"/>
    </location>
    <ligand>
        <name>ATP</name>
        <dbReference type="ChEBI" id="CHEBI:30616"/>
    </ligand>
</feature>
<dbReference type="Pfam" id="PF02403">
    <property type="entry name" value="Seryl_tRNA_N"/>
    <property type="match status" value="1"/>
</dbReference>
<dbReference type="PRINTS" id="PR00981">
    <property type="entry name" value="TRNASYNTHSER"/>
</dbReference>
<dbReference type="NCBIfam" id="TIGR00414">
    <property type="entry name" value="serS"/>
    <property type="match status" value="1"/>
</dbReference>
<protein>
    <recommendedName>
        <fullName evidence="12">Serine--tRNA ligase</fullName>
        <ecNumber evidence="12">6.1.1.11</ecNumber>
    </recommendedName>
    <alternativeName>
        <fullName evidence="12">Seryl-tRNA synthetase</fullName>
        <shortName evidence="12">SerRS</shortName>
    </alternativeName>
    <alternativeName>
        <fullName evidence="12">Seryl-tRNA(Ser/Sec) synthetase</fullName>
    </alternativeName>
</protein>
<organism evidence="17 18">
    <name type="scientific">Leuconostoc holzapfelii</name>
    <dbReference type="NCBI Taxonomy" id="434464"/>
    <lineage>
        <taxon>Bacteria</taxon>
        <taxon>Bacillati</taxon>
        <taxon>Bacillota</taxon>
        <taxon>Bacilli</taxon>
        <taxon>Lactobacillales</taxon>
        <taxon>Lactobacillaceae</taxon>
        <taxon>Leuconostoc</taxon>
    </lineage>
</organism>
<comment type="caution">
    <text evidence="17">The sequence shown here is derived from an EMBL/GenBank/DDBJ whole genome shotgun (WGS) entry which is preliminary data.</text>
</comment>